<feature type="transmembrane region" description="Helical" evidence="7">
    <location>
        <begin position="110"/>
        <end position="131"/>
    </location>
</feature>
<evidence type="ECO:0000313" key="8">
    <source>
        <dbReference type="EMBL" id="PLM80820.1"/>
    </source>
</evidence>
<comment type="subcellular location">
    <subcellularLocation>
        <location evidence="1">Cell membrane</location>
        <topology evidence="1">Multi-pass membrane protein</topology>
    </subcellularLocation>
</comment>
<dbReference type="GO" id="GO:0009055">
    <property type="term" value="F:electron transfer activity"/>
    <property type="evidence" value="ECO:0007669"/>
    <property type="project" value="TreeGrafter"/>
</dbReference>
<organism evidence="8 9">
    <name type="scientific">Klebsiella variicola</name>
    <dbReference type="NCBI Taxonomy" id="244366"/>
    <lineage>
        <taxon>Bacteria</taxon>
        <taxon>Pseudomonadati</taxon>
        <taxon>Pseudomonadota</taxon>
        <taxon>Gammaproteobacteria</taxon>
        <taxon>Enterobacterales</taxon>
        <taxon>Enterobacteriaceae</taxon>
        <taxon>Klebsiella/Raoultella group</taxon>
        <taxon>Klebsiella</taxon>
        <taxon>Klebsiella pneumoniae complex</taxon>
    </lineage>
</organism>
<dbReference type="EMBL" id="PIDP01002475">
    <property type="protein sequence ID" value="PLM80820.1"/>
    <property type="molecule type" value="Genomic_DNA"/>
</dbReference>
<dbReference type="GO" id="GO:0019646">
    <property type="term" value="P:aerobic electron transport chain"/>
    <property type="evidence" value="ECO:0007669"/>
    <property type="project" value="TreeGrafter"/>
</dbReference>
<evidence type="ECO:0000256" key="1">
    <source>
        <dbReference type="ARBA" id="ARBA00004651"/>
    </source>
</evidence>
<dbReference type="GO" id="GO:0005886">
    <property type="term" value="C:plasma membrane"/>
    <property type="evidence" value="ECO:0007669"/>
    <property type="project" value="UniProtKB-SubCell"/>
</dbReference>
<dbReference type="InterPro" id="IPR003317">
    <property type="entry name" value="Cyt-d_oxidase_su2"/>
</dbReference>
<proteinExistence type="inferred from homology"/>
<evidence type="ECO:0000256" key="6">
    <source>
        <dbReference type="ARBA" id="ARBA00023136"/>
    </source>
</evidence>
<dbReference type="Proteomes" id="UP000234412">
    <property type="component" value="Unassembled WGS sequence"/>
</dbReference>
<evidence type="ECO:0000256" key="4">
    <source>
        <dbReference type="ARBA" id="ARBA00022692"/>
    </source>
</evidence>
<name>A0A2N4YP33_KLEVA</name>
<dbReference type="PANTHER" id="PTHR43141:SF4">
    <property type="entry name" value="CYTOCHROME BD2 SUBUNIT II"/>
    <property type="match status" value="1"/>
</dbReference>
<sequence length="186" mass="20935">STLDWLTPFNLFCGLGLVVAYLLLGTTWLIMKSEGALQQRMRELTRKVLLALMVVIAVVSVWTPLGWRYVAERWFTLPNFFWFVPVPILVLALGLWIWRLSARPASHARPFILTLGLIFLGFSGLGISVWPNIIPPNISLWDAAAPPSSQVFMLPGALLIIPVILMYTAWSYYVFRGKVSGSEGYH</sequence>
<feature type="transmembrane region" description="Helical" evidence="7">
    <location>
        <begin position="48"/>
        <end position="67"/>
    </location>
</feature>
<evidence type="ECO:0000256" key="2">
    <source>
        <dbReference type="ARBA" id="ARBA00007543"/>
    </source>
</evidence>
<protein>
    <submittedName>
        <fullName evidence="8">Ubiquinol oxidase subunit II</fullName>
    </submittedName>
</protein>
<keyword evidence="5 7" id="KW-1133">Transmembrane helix</keyword>
<evidence type="ECO:0000256" key="5">
    <source>
        <dbReference type="ARBA" id="ARBA00022989"/>
    </source>
</evidence>
<keyword evidence="6 7" id="KW-0472">Membrane</keyword>
<accession>A0A2N4YP33</accession>
<feature type="transmembrane region" description="Helical" evidence="7">
    <location>
        <begin position="79"/>
        <end position="98"/>
    </location>
</feature>
<dbReference type="PANTHER" id="PTHR43141">
    <property type="entry name" value="CYTOCHROME BD2 SUBUNIT II"/>
    <property type="match status" value="1"/>
</dbReference>
<comment type="similarity">
    <text evidence="2">Belongs to the cytochrome ubiquinol oxidase subunit 2 family.</text>
</comment>
<comment type="caution">
    <text evidence="8">The sequence shown here is derived from an EMBL/GenBank/DDBJ whole genome shotgun (WGS) entry which is preliminary data.</text>
</comment>
<evidence type="ECO:0000256" key="3">
    <source>
        <dbReference type="ARBA" id="ARBA00022475"/>
    </source>
</evidence>
<reference evidence="8 9" key="1">
    <citation type="submission" date="2017-11" db="EMBL/GenBank/DDBJ databases">
        <authorList>
            <person name="Han C.G."/>
        </authorList>
    </citation>
    <scope>NUCLEOTIDE SEQUENCE [LARGE SCALE GENOMIC DNA]</scope>
    <source>
        <strain evidence="8 9">A8</strain>
    </source>
</reference>
<gene>
    <name evidence="8" type="ORF">CWN47_36695</name>
</gene>
<feature type="transmembrane region" description="Helical" evidence="7">
    <location>
        <begin position="6"/>
        <end position="28"/>
    </location>
</feature>
<dbReference type="AlphaFoldDB" id="A0A2N4YP33"/>
<dbReference type="Pfam" id="PF02322">
    <property type="entry name" value="Cyt_bd_oxida_II"/>
    <property type="match status" value="1"/>
</dbReference>
<feature type="non-terminal residue" evidence="8">
    <location>
        <position position="186"/>
    </location>
</feature>
<evidence type="ECO:0000313" key="9">
    <source>
        <dbReference type="Proteomes" id="UP000234412"/>
    </source>
</evidence>
<keyword evidence="4 7" id="KW-0812">Transmembrane</keyword>
<evidence type="ECO:0000256" key="7">
    <source>
        <dbReference type="SAM" id="Phobius"/>
    </source>
</evidence>
<reference evidence="8 9" key="2">
    <citation type="submission" date="2018-01" db="EMBL/GenBank/DDBJ databases">
        <title>Genomic study of Klebsiella pneumoniae.</title>
        <authorList>
            <person name="Yang Y."/>
            <person name="Bicalho R."/>
        </authorList>
    </citation>
    <scope>NUCLEOTIDE SEQUENCE [LARGE SCALE GENOMIC DNA]</scope>
    <source>
        <strain evidence="8 9">A8</strain>
    </source>
</reference>
<dbReference type="GO" id="GO:0016682">
    <property type="term" value="F:oxidoreductase activity, acting on diphenols and related substances as donors, oxygen as acceptor"/>
    <property type="evidence" value="ECO:0007669"/>
    <property type="project" value="TreeGrafter"/>
</dbReference>
<keyword evidence="3" id="KW-1003">Cell membrane</keyword>
<feature type="non-terminal residue" evidence="8">
    <location>
        <position position="1"/>
    </location>
</feature>
<feature type="transmembrane region" description="Helical" evidence="7">
    <location>
        <begin position="151"/>
        <end position="175"/>
    </location>
</feature>
<dbReference type="GO" id="GO:0070069">
    <property type="term" value="C:cytochrome complex"/>
    <property type="evidence" value="ECO:0007669"/>
    <property type="project" value="TreeGrafter"/>
</dbReference>